<dbReference type="GO" id="GO:0005783">
    <property type="term" value="C:endoplasmic reticulum"/>
    <property type="evidence" value="ECO:0007669"/>
    <property type="project" value="TreeGrafter"/>
</dbReference>
<evidence type="ECO:0000313" key="3">
    <source>
        <dbReference type="Proteomes" id="UP000270296"/>
    </source>
</evidence>
<dbReference type="PANTHER" id="PTHR23322:SF96">
    <property type="entry name" value="FAS-ASSOCIATED FACTOR 1"/>
    <property type="match status" value="1"/>
</dbReference>
<dbReference type="Proteomes" id="UP000270296">
    <property type="component" value="Unassembled WGS sequence"/>
</dbReference>
<gene>
    <name evidence="2" type="ORF">SBAD_LOCUS2220</name>
</gene>
<reference evidence="2 3" key="2">
    <citation type="submission" date="2018-11" db="EMBL/GenBank/DDBJ databases">
        <authorList>
            <consortium name="Pathogen Informatics"/>
        </authorList>
    </citation>
    <scope>NUCLEOTIDE SEQUENCE [LARGE SCALE GENOMIC DNA]</scope>
</reference>
<evidence type="ECO:0000313" key="4">
    <source>
        <dbReference type="WBParaSite" id="SBAD_0000232501-mRNA-1"/>
    </source>
</evidence>
<feature type="domain" description="Fas-associated factor 1/2-like UAS" evidence="1">
    <location>
        <begin position="8"/>
        <end position="61"/>
    </location>
</feature>
<dbReference type="Pfam" id="PF21021">
    <property type="entry name" value="FAF1"/>
    <property type="match status" value="1"/>
</dbReference>
<dbReference type="SUPFAM" id="SSF52833">
    <property type="entry name" value="Thioredoxin-like"/>
    <property type="match status" value="1"/>
</dbReference>
<dbReference type="InterPro" id="IPR050730">
    <property type="entry name" value="UBX_domain-protein"/>
</dbReference>
<evidence type="ECO:0000259" key="1">
    <source>
        <dbReference type="Pfam" id="PF21021"/>
    </source>
</evidence>
<dbReference type="GO" id="GO:0043130">
    <property type="term" value="F:ubiquitin binding"/>
    <property type="evidence" value="ECO:0007669"/>
    <property type="project" value="TreeGrafter"/>
</dbReference>
<sequence>MGIDDLPRKPLLIYVHSDKSISAHLFCTQVLCDPAMVDFINQNFVMWPWDVTTRENRERLHVCFFLQ</sequence>
<dbReference type="EMBL" id="UZAM01007134">
    <property type="protein sequence ID" value="VDO96931.1"/>
    <property type="molecule type" value="Genomic_DNA"/>
</dbReference>
<accession>A0A183IF26</accession>
<dbReference type="GO" id="GO:0036503">
    <property type="term" value="P:ERAD pathway"/>
    <property type="evidence" value="ECO:0007669"/>
    <property type="project" value="TreeGrafter"/>
</dbReference>
<protein>
    <submittedName>
        <fullName evidence="4">UAS domain-containing protein</fullName>
    </submittedName>
</protein>
<reference evidence="4" key="1">
    <citation type="submission" date="2016-06" db="UniProtKB">
        <authorList>
            <consortium name="WormBaseParasite"/>
        </authorList>
    </citation>
    <scope>IDENTIFICATION</scope>
</reference>
<dbReference type="GO" id="GO:0005634">
    <property type="term" value="C:nucleus"/>
    <property type="evidence" value="ECO:0007669"/>
    <property type="project" value="TreeGrafter"/>
</dbReference>
<keyword evidence="3" id="KW-1185">Reference proteome</keyword>
<organism evidence="4">
    <name type="scientific">Soboliphyme baturini</name>
    <dbReference type="NCBI Taxonomy" id="241478"/>
    <lineage>
        <taxon>Eukaryota</taxon>
        <taxon>Metazoa</taxon>
        <taxon>Ecdysozoa</taxon>
        <taxon>Nematoda</taxon>
        <taxon>Enoplea</taxon>
        <taxon>Dorylaimia</taxon>
        <taxon>Dioctophymatida</taxon>
        <taxon>Dioctophymatoidea</taxon>
        <taxon>Soboliphymatidae</taxon>
        <taxon>Soboliphyme</taxon>
    </lineage>
</organism>
<dbReference type="Gene3D" id="3.40.30.10">
    <property type="entry name" value="Glutaredoxin"/>
    <property type="match status" value="1"/>
</dbReference>
<proteinExistence type="predicted"/>
<dbReference type="PANTHER" id="PTHR23322">
    <property type="entry name" value="FAS-ASSOCIATED PROTEIN"/>
    <property type="match status" value="1"/>
</dbReference>
<dbReference type="OrthoDB" id="1920064at2759"/>
<evidence type="ECO:0000313" key="2">
    <source>
        <dbReference type="EMBL" id="VDO96931.1"/>
    </source>
</evidence>
<dbReference type="WBParaSite" id="SBAD_0000232501-mRNA-1">
    <property type="protein sequence ID" value="SBAD_0000232501-mRNA-1"/>
    <property type="gene ID" value="SBAD_0000232501"/>
</dbReference>
<name>A0A183IF26_9BILA</name>
<dbReference type="InterPro" id="IPR036249">
    <property type="entry name" value="Thioredoxin-like_sf"/>
</dbReference>
<dbReference type="InterPro" id="IPR049483">
    <property type="entry name" value="FAF1_2-like_UAS"/>
</dbReference>
<dbReference type="AlphaFoldDB" id="A0A183IF26"/>